<protein>
    <submittedName>
        <fullName evidence="1">Uncharacterized protein</fullName>
    </submittedName>
</protein>
<dbReference type="EMBL" id="KF356199">
    <property type="protein sequence ID" value="AGR48696.1"/>
    <property type="molecule type" value="Genomic_DNA"/>
</dbReference>
<name>A0A075BS32_9CAUD</name>
<evidence type="ECO:0000313" key="2">
    <source>
        <dbReference type="Proteomes" id="UP000028567"/>
    </source>
</evidence>
<proteinExistence type="predicted"/>
<dbReference type="RefSeq" id="YP_009217815.1">
    <property type="nucleotide sequence ID" value="NC_029002.1"/>
</dbReference>
<evidence type="ECO:0000313" key="1">
    <source>
        <dbReference type="EMBL" id="AGR48696.1"/>
    </source>
</evidence>
<dbReference type="Proteomes" id="UP000028567">
    <property type="component" value="Segment"/>
</dbReference>
<dbReference type="GeneID" id="26643309"/>
<reference evidence="1 2" key="1">
    <citation type="submission" date="2013-07" db="EMBL/GenBank/DDBJ databases">
        <title>Sequencing and analysis of the complete genome of Microcystis aeruginosa phage MaMV-DC.</title>
        <authorList>
            <person name="Ou T."/>
            <person name="Li S.H."/>
            <person name="Zhang Q.Y."/>
        </authorList>
    </citation>
    <scope>NUCLEOTIDE SEQUENCE [LARGE SCALE GENOMIC DNA]</scope>
</reference>
<organism evidence="1 2">
    <name type="scientific">Microcystis phage MaMV-DC</name>
    <dbReference type="NCBI Taxonomy" id="1357715"/>
    <lineage>
        <taxon>Viruses</taxon>
        <taxon>Duplodnaviria</taxon>
        <taxon>Heunggongvirae</taxon>
        <taxon>Uroviricota</taxon>
        <taxon>Caudoviricetes</taxon>
        <taxon>Fukuivirus</taxon>
        <taxon>Fukuivirus MVDC</taxon>
    </lineage>
</organism>
<gene>
    <name evidence="1" type="ORF">MaMVDC_131</name>
</gene>
<accession>A0A075BS32</accession>
<sequence>MMTNYHVSIPARDCMIYPYYVGRYADGRYSAVTITLRSGWAQEWRMYRRAIEYLCEDSEGPPIITGYLPDMGRPRSGAAWYCLDTTEYLHDYNLNIYHERYPTLGILDHRGIATPQHIEALAQLEFLPYFYHPLIAARACYLIEPRPVWLEAFLSSDINRRLFNVC</sequence>
<keyword evidence="2" id="KW-1185">Reference proteome</keyword>
<dbReference type="KEGG" id="vg:26643309"/>